<protein>
    <submittedName>
        <fullName evidence="1">Uncharacterized protein</fullName>
    </submittedName>
</protein>
<name>T1CQZ0_9PORP</name>
<dbReference type="AlphaFoldDB" id="T1CQZ0"/>
<reference evidence="1 2" key="2">
    <citation type="journal article" date="2013" name="Genome Announc.">
        <title>Draft Genome Sequences of Porphyromonas crevioricanis JCM 15906T and Porphyromonas cansulci JCM 13913T Isolated from a Canine Oral Cavity.</title>
        <authorList>
            <person name="Sakamoto M."/>
            <person name="Tanaka N."/>
            <person name="Shiwa Y."/>
            <person name="Yoshikawa H."/>
            <person name="Ohkuma M."/>
        </authorList>
    </citation>
    <scope>NUCLEOTIDE SEQUENCE [LARGE SCALE GENOMIC DNA]</scope>
    <source>
        <strain evidence="1 2">JCM 15906</strain>
    </source>
</reference>
<gene>
    <name evidence="1" type="ORF">PORCRE_1951</name>
</gene>
<evidence type="ECO:0000313" key="2">
    <source>
        <dbReference type="Proteomes" id="UP000018031"/>
    </source>
</evidence>
<sequence>MDVLVQPLKVRQNRQKVGAKGRRNTFVVCCLALGGRM</sequence>
<dbReference type="EMBL" id="BAOU01000071">
    <property type="protein sequence ID" value="GAD06227.1"/>
    <property type="molecule type" value="Genomic_DNA"/>
</dbReference>
<organism evidence="1 2">
    <name type="scientific">Porphyromonas crevioricanis JCM 15906</name>
    <dbReference type="NCBI Taxonomy" id="1305617"/>
    <lineage>
        <taxon>Bacteria</taxon>
        <taxon>Pseudomonadati</taxon>
        <taxon>Bacteroidota</taxon>
        <taxon>Bacteroidia</taxon>
        <taxon>Bacteroidales</taxon>
        <taxon>Porphyromonadaceae</taxon>
        <taxon>Porphyromonas</taxon>
    </lineage>
</organism>
<evidence type="ECO:0000313" key="1">
    <source>
        <dbReference type="EMBL" id="GAD06227.1"/>
    </source>
</evidence>
<reference evidence="2" key="1">
    <citation type="journal article" date="2013" name="Genome">
        <title>Draft Genome Sequences of Porphyromonas crevioricanis JCM 15906T and Porphyromonas cansulci JCM 13913T Isolated from a Canine Oral Cavity.</title>
        <authorList>
            <person name="Sakamoto M."/>
            <person name="Tanaka N."/>
            <person name="Shiwa Y."/>
            <person name="Yoshikawa H."/>
            <person name="Ohkuma M."/>
        </authorList>
    </citation>
    <scope>NUCLEOTIDE SEQUENCE [LARGE SCALE GENOMIC DNA]</scope>
    <source>
        <strain evidence="2">JCM 15906</strain>
    </source>
</reference>
<comment type="caution">
    <text evidence="1">The sequence shown here is derived from an EMBL/GenBank/DDBJ whole genome shotgun (WGS) entry which is preliminary data.</text>
</comment>
<accession>T1CQZ0</accession>
<dbReference type="Proteomes" id="UP000018031">
    <property type="component" value="Unassembled WGS sequence"/>
</dbReference>
<proteinExistence type="predicted"/>